<dbReference type="Pfam" id="PF00497">
    <property type="entry name" value="SBP_bac_3"/>
    <property type="match status" value="1"/>
</dbReference>
<dbReference type="SMART" id="SM00062">
    <property type="entry name" value="PBPb"/>
    <property type="match status" value="1"/>
</dbReference>
<feature type="domain" description="Solute-binding protein family 3/N-terminal" evidence="3">
    <location>
        <begin position="35"/>
        <end position="254"/>
    </location>
</feature>
<proteinExistence type="predicted"/>
<feature type="chain" id="PRO_5022165715" evidence="2">
    <location>
        <begin position="24"/>
        <end position="262"/>
    </location>
</feature>
<dbReference type="PANTHER" id="PTHR35936">
    <property type="entry name" value="MEMBRANE-BOUND LYTIC MUREIN TRANSGLYCOSYLASE F"/>
    <property type="match status" value="1"/>
</dbReference>
<evidence type="ECO:0000256" key="2">
    <source>
        <dbReference type="SAM" id="SignalP"/>
    </source>
</evidence>
<reference evidence="4 5" key="1">
    <citation type="submission" date="2019-01" db="EMBL/GenBank/DDBJ databases">
        <title>Genomic insights into a novel species Rhodoferax sp.</title>
        <authorList>
            <person name="Jin L."/>
        </authorList>
    </citation>
    <scope>NUCLEOTIDE SEQUENCE [LARGE SCALE GENOMIC DNA]</scope>
    <source>
        <strain evidence="4 5">CHu59-6-5</strain>
    </source>
</reference>
<dbReference type="InterPro" id="IPR001638">
    <property type="entry name" value="Solute-binding_3/MltF_N"/>
</dbReference>
<sequence>MNMHIRKILAISLLLATTLHAGAADLLDTVKQRGTLRVAMEGTYPPFNYKENGHLAGFEVELSNALAQKLGVKADFITGEWSALLAGLQAGKYDVVINQVGITDKRKEAFDFSEPYTISSPQLIVRQDEKRNFRTLADLRGKKLGLGQGTNFAEMAQAVGGIDIKTYPGSTEYLQDLALGRIDAAMNDSLLIPYIIKKTKLPLKAGAPVGEIEKNGIPFAKNNPKFKAALDKALADIEADGSFARISNKWFDRDVSKPPLAK</sequence>
<dbReference type="PANTHER" id="PTHR35936:SF35">
    <property type="entry name" value="L-CYSTINE-BINDING PROTEIN TCYJ"/>
    <property type="match status" value="1"/>
</dbReference>
<keyword evidence="1 2" id="KW-0732">Signal</keyword>
<evidence type="ECO:0000313" key="5">
    <source>
        <dbReference type="Proteomes" id="UP000316798"/>
    </source>
</evidence>
<dbReference type="KEGG" id="rhf:EUB48_13145"/>
<dbReference type="AlphaFoldDB" id="A0A515DCK1"/>
<dbReference type="SUPFAM" id="SSF53850">
    <property type="entry name" value="Periplasmic binding protein-like II"/>
    <property type="match status" value="1"/>
</dbReference>
<protein>
    <submittedName>
        <fullName evidence="4">Transporter substrate-binding domain-containing protein</fullName>
    </submittedName>
</protein>
<keyword evidence="5" id="KW-1185">Reference proteome</keyword>
<dbReference type="OrthoDB" id="368476at2"/>
<accession>A0A515DCK1</accession>
<dbReference type="Gene3D" id="3.40.190.10">
    <property type="entry name" value="Periplasmic binding protein-like II"/>
    <property type="match status" value="2"/>
</dbReference>
<dbReference type="Proteomes" id="UP000316798">
    <property type="component" value="Chromosome"/>
</dbReference>
<dbReference type="EMBL" id="CP035503">
    <property type="protein sequence ID" value="QDL38127.1"/>
    <property type="molecule type" value="Genomic_DNA"/>
</dbReference>
<gene>
    <name evidence="4" type="ORF">EUB48_13145</name>
</gene>
<organism evidence="4 5">
    <name type="scientific">Rhodoferax sediminis</name>
    <dbReference type="NCBI Taxonomy" id="2509614"/>
    <lineage>
        <taxon>Bacteria</taxon>
        <taxon>Pseudomonadati</taxon>
        <taxon>Pseudomonadota</taxon>
        <taxon>Betaproteobacteria</taxon>
        <taxon>Burkholderiales</taxon>
        <taxon>Comamonadaceae</taxon>
        <taxon>Rhodoferax</taxon>
    </lineage>
</organism>
<name>A0A515DCK1_9BURK</name>
<feature type="signal peptide" evidence="2">
    <location>
        <begin position="1"/>
        <end position="23"/>
    </location>
</feature>
<evidence type="ECO:0000259" key="3">
    <source>
        <dbReference type="SMART" id="SM00062"/>
    </source>
</evidence>
<evidence type="ECO:0000256" key="1">
    <source>
        <dbReference type="ARBA" id="ARBA00022729"/>
    </source>
</evidence>
<evidence type="ECO:0000313" key="4">
    <source>
        <dbReference type="EMBL" id="QDL38127.1"/>
    </source>
</evidence>